<gene>
    <name evidence="2" type="ORF">GPECTOR_1g142</name>
</gene>
<dbReference type="PROSITE" id="PS50846">
    <property type="entry name" value="HMA_2"/>
    <property type="match status" value="1"/>
</dbReference>
<evidence type="ECO:0000259" key="1">
    <source>
        <dbReference type="PROSITE" id="PS50846"/>
    </source>
</evidence>
<evidence type="ECO:0000313" key="2">
    <source>
        <dbReference type="EMBL" id="KXZ56166.1"/>
    </source>
</evidence>
<keyword evidence="3" id="KW-1185">Reference proteome</keyword>
<dbReference type="InterPro" id="IPR036163">
    <property type="entry name" value="HMA_dom_sf"/>
</dbReference>
<protein>
    <recommendedName>
        <fullName evidence="1">HMA domain-containing protein</fullName>
    </recommendedName>
</protein>
<dbReference type="AlphaFoldDB" id="A0A150H1Y7"/>
<dbReference type="EMBL" id="LSYV01000002">
    <property type="protein sequence ID" value="KXZ56166.1"/>
    <property type="molecule type" value="Genomic_DNA"/>
</dbReference>
<accession>A0A150H1Y7</accession>
<dbReference type="CDD" id="cd00371">
    <property type="entry name" value="HMA"/>
    <property type="match status" value="1"/>
</dbReference>
<evidence type="ECO:0000313" key="3">
    <source>
        <dbReference type="Proteomes" id="UP000075714"/>
    </source>
</evidence>
<organism evidence="2 3">
    <name type="scientific">Gonium pectorale</name>
    <name type="common">Green alga</name>
    <dbReference type="NCBI Taxonomy" id="33097"/>
    <lineage>
        <taxon>Eukaryota</taxon>
        <taxon>Viridiplantae</taxon>
        <taxon>Chlorophyta</taxon>
        <taxon>core chlorophytes</taxon>
        <taxon>Chlorophyceae</taxon>
        <taxon>CS clade</taxon>
        <taxon>Chlamydomonadales</taxon>
        <taxon>Volvocaceae</taxon>
        <taxon>Gonium</taxon>
    </lineage>
</organism>
<dbReference type="GO" id="GO:0046872">
    <property type="term" value="F:metal ion binding"/>
    <property type="evidence" value="ECO:0007669"/>
    <property type="project" value="InterPro"/>
</dbReference>
<dbReference type="OrthoDB" id="432719at2759"/>
<proteinExistence type="predicted"/>
<dbReference type="InterPro" id="IPR006121">
    <property type="entry name" value="HMA_dom"/>
</dbReference>
<dbReference type="SUPFAM" id="SSF55008">
    <property type="entry name" value="HMA, heavy metal-associated domain"/>
    <property type="match status" value="1"/>
</dbReference>
<sequence>MLAFRAGMKCGGCVGHVKKILEAQPGVTAASVNLATETALVRVLVPRGSGGARGGGNNGAALAALGDKLAQVLSAEGFASRPRLEAPAK</sequence>
<name>A0A150H1Y7_GONPE</name>
<dbReference type="Pfam" id="PF00403">
    <property type="entry name" value="HMA"/>
    <property type="match status" value="1"/>
</dbReference>
<dbReference type="Proteomes" id="UP000075714">
    <property type="component" value="Unassembled WGS sequence"/>
</dbReference>
<comment type="caution">
    <text evidence="2">The sequence shown here is derived from an EMBL/GenBank/DDBJ whole genome shotgun (WGS) entry which is preliminary data.</text>
</comment>
<feature type="domain" description="HMA" evidence="1">
    <location>
        <begin position="1"/>
        <end position="74"/>
    </location>
</feature>
<reference evidence="3" key="1">
    <citation type="journal article" date="2016" name="Nat. Commun.">
        <title>The Gonium pectorale genome demonstrates co-option of cell cycle regulation during the evolution of multicellularity.</title>
        <authorList>
            <person name="Hanschen E.R."/>
            <person name="Marriage T.N."/>
            <person name="Ferris P.J."/>
            <person name="Hamaji T."/>
            <person name="Toyoda A."/>
            <person name="Fujiyama A."/>
            <person name="Neme R."/>
            <person name="Noguchi H."/>
            <person name="Minakuchi Y."/>
            <person name="Suzuki M."/>
            <person name="Kawai-Toyooka H."/>
            <person name="Smith D.R."/>
            <person name="Sparks H."/>
            <person name="Anderson J."/>
            <person name="Bakaric R."/>
            <person name="Luria V."/>
            <person name="Karger A."/>
            <person name="Kirschner M.W."/>
            <person name="Durand P.M."/>
            <person name="Michod R.E."/>
            <person name="Nozaki H."/>
            <person name="Olson B.J."/>
        </authorList>
    </citation>
    <scope>NUCLEOTIDE SEQUENCE [LARGE SCALE GENOMIC DNA]</scope>
    <source>
        <strain evidence="3">NIES-2863</strain>
    </source>
</reference>
<dbReference type="Gene3D" id="3.30.70.100">
    <property type="match status" value="1"/>
</dbReference>
<dbReference type="STRING" id="33097.A0A150H1Y7"/>